<name>A0A9D4U762_ADICA</name>
<feature type="region of interest" description="Disordered" evidence="2">
    <location>
        <begin position="1989"/>
        <end position="2096"/>
    </location>
</feature>
<dbReference type="SUPFAM" id="SSF48371">
    <property type="entry name" value="ARM repeat"/>
    <property type="match status" value="2"/>
</dbReference>
<evidence type="ECO:0008006" key="5">
    <source>
        <dbReference type="Google" id="ProtNLM"/>
    </source>
</evidence>
<feature type="compositionally biased region" description="Low complexity" evidence="2">
    <location>
        <begin position="1989"/>
        <end position="2001"/>
    </location>
</feature>
<dbReference type="Gene3D" id="1.25.10.10">
    <property type="entry name" value="Leucine-rich Repeat Variant"/>
    <property type="match status" value="2"/>
</dbReference>
<evidence type="ECO:0000256" key="2">
    <source>
        <dbReference type="SAM" id="MobiDB-lite"/>
    </source>
</evidence>
<feature type="compositionally biased region" description="Acidic residues" evidence="2">
    <location>
        <begin position="2007"/>
        <end position="2019"/>
    </location>
</feature>
<comment type="similarity">
    <text evidence="1">Belongs to the HEATR5 family.</text>
</comment>
<dbReference type="PANTHER" id="PTHR46975">
    <property type="entry name" value="PROTEIN SWEETIE"/>
    <property type="match status" value="1"/>
</dbReference>
<dbReference type="Pfam" id="PF20210">
    <property type="entry name" value="Laa1_Sip1_HTR5"/>
    <property type="match status" value="1"/>
</dbReference>
<sequence>MANGVRLSKLDILVAQLESIVASASLKPPDPLICFDLLSDLLSSLEHQPKETILGCQRKCEDALQALLLIGVRPPVRRLSAKALVQIIAKGDSISIYSRASSLQGLLLESRKLDSVGYIGLANCLGALYCSFGQKLTSGLPETSNIVVKLMKFPEVSVRQAALQLLQDALRGLGGGGSLSAYAEALRVVLRTGATDKSALVKTAAAACLHAFALSGAPGIGVGGLESCCALCVKALEDSSESVRNAYALALGSFLALGLNPDAQVQSHRRVPSGPAKTIEGGIDKHLIVPFMRASGPLHREVRVGIAMAWVAFLQGMHFTYGHSDLELQNYALQAMSMLTFNSKLQSDVHRQACVIYILRVGVVEVMSEPAQKEFLTLLTKQLSSADTGSSMLVVILRTISHLLTVLGEVPTVAREALENLLVVTLSNSIMAVRVETALTIRALTEVDPSCANNLMSFGVTTMRALRETVAIERGDRLKHELDSLHGQALMLGAILAASSKLPLGVPSRLPAAVLELAKRLVLENRRNLSTVGMEKEAGWVLIAAIVSSMTKEEMEEQEFDIIALWTVPFGGNSEARLRQAEANLGAEICGWTVAVEALTAFIKSYVVPNLSTRKEGILLQPILGYLSGALTYISSTTLQQVTSEFKHSVSAFLMRTLMAYHALPDPFCYKSDHNALLSICTAPFRDPALWGESSSLRQLLDYRDASLGPWIPGRDSFEDELRVFEGGLDGPLPCVWENDISAFPQPLSVSLLLLNQKLLCFGSIFVTQREAKKLQLLDIIEGSMKVSKKQSFYEANATNVCVALLAAVKEALRLRSSEHEPEVYKRLQLIFQGLLAEETTTLAQRRAAAEGLGILARLGDDVFAARLMRTLLADATSVLDISSRGSIAFALGCIHRSKGGMALSVLVPATVQILCTMVRDSKALLHKWALHGLWLTTEAAGLAFVPHVQATMALVMDALLCEEHTSPDLQQSLGRLINAIVAVIGPELSPGSSFFSRCKSVVAEIAFGEDPAALLESVLFTQQLVLFAPQAVSFHTHVQTLTPTLWSKQPSLRQAAVSTLRHLAERDPISMIDERIEEKLFAMLDTETNGGIIKLVRLTLLCLLEAACPMYASRWLFLCKKVVLATSSTISAGNNSGVVFGASQTAPKASNSFGGDEEEMISRVDGEGISQHGSEAVESKLKEGDQLPRYSTRLFAAECLSRLPYAVGEDNRHFNLVLAREDADFRAGSNCRGDWLVNHLGQLVALAYQVATGVFESLRPKGVMLLVTIIRKFGMYEDPDFNGHLLLEQYQAQFVSAVRTALSMNAGPLLLDAGLQLAAMLITSGISNGDQAVFLRVVALMSNLLVNFEELQFPPYAEWVGCKVQVSLLYAYASVKRYAYNCMIEASKSMKEGLALMMLVASESIKLRELWLGLLRDVAVLQMYPIYQLQARYSPFLGGLLLPAVTAVIQPLLDEVWPVVFEALTMDTREKMSPAGKNMELTDESSTGLGNDPTFGCQTMPLTLVEFNQLWLLSFSVLCQRNKQRRSTPSTPMEFHASSFKSVHSGSMPDSSAAIAFQGIHYLCEEGLKHSGLLTTELSEELFQVLICIRFKSQITASKYIMPILNQVVKSSPGDYFVKEEWVSSLIEACVYHGRQLICSELVERDSEADNTVCITFETLEILAKRSSERLSQLLPIILSLVSNFVLFSAAKESSLSMALNVVVAIMTMIIGSADQQLFVVVSIAQTVVETVKSLIANGIRDEGIDQPVVADNVYKLSVILDLSVRVAQTVMENGLSRQHRDLIVDCCIDCFRLTLTASHIETQLVGLQTLRMVAQTAIANRKHGSSYELALLLMKELGVAIVTFVYMLMKSPLTSKAAISIGERLKLVLLLHSLIEGDEQQTEAMQILLPAIICAASPDTQTDAQIAAGLKVVAMKLVTHLASQANLALAFKTVLSHMPIHLRQNLQEIIRASIAHQRTTADPAPAFPVTAQKLVIPASFTATISSEAPAYSSSSQRESISNEREDGDDDDDEDWDDFQSQPLESAPESGFNAFDAKEIAAGCSSQSEGAIESHQEEFHDLKNSSDMSIGPFDDEGEDDEDFDSFQGVSNGGES</sequence>
<dbReference type="EMBL" id="JABFUD020000022">
    <property type="protein sequence ID" value="KAI5062781.1"/>
    <property type="molecule type" value="Genomic_DNA"/>
</dbReference>
<proteinExistence type="inferred from homology"/>
<dbReference type="InterPro" id="IPR011989">
    <property type="entry name" value="ARM-like"/>
</dbReference>
<dbReference type="InterPro" id="IPR016024">
    <property type="entry name" value="ARM-type_fold"/>
</dbReference>
<dbReference type="InterPro" id="IPR044218">
    <property type="entry name" value="SWEETIE"/>
</dbReference>
<keyword evidence="4" id="KW-1185">Reference proteome</keyword>
<evidence type="ECO:0000256" key="1">
    <source>
        <dbReference type="ARBA" id="ARBA00008304"/>
    </source>
</evidence>
<feature type="compositionally biased region" description="Basic and acidic residues" evidence="2">
    <location>
        <begin position="2053"/>
        <end position="2065"/>
    </location>
</feature>
<dbReference type="InterPro" id="IPR046837">
    <property type="entry name" value="Laa1/Sip1/HEATR5-like_HEAT"/>
</dbReference>
<dbReference type="PANTHER" id="PTHR46975:SF2">
    <property type="entry name" value="PROTEIN SWEETIE"/>
    <property type="match status" value="1"/>
</dbReference>
<evidence type="ECO:0000313" key="3">
    <source>
        <dbReference type="EMBL" id="KAI5062781.1"/>
    </source>
</evidence>
<organism evidence="3 4">
    <name type="scientific">Adiantum capillus-veneris</name>
    <name type="common">Maidenhair fern</name>
    <dbReference type="NCBI Taxonomy" id="13818"/>
    <lineage>
        <taxon>Eukaryota</taxon>
        <taxon>Viridiplantae</taxon>
        <taxon>Streptophyta</taxon>
        <taxon>Embryophyta</taxon>
        <taxon>Tracheophyta</taxon>
        <taxon>Polypodiopsida</taxon>
        <taxon>Polypodiidae</taxon>
        <taxon>Polypodiales</taxon>
        <taxon>Pteridineae</taxon>
        <taxon>Pteridaceae</taxon>
        <taxon>Vittarioideae</taxon>
        <taxon>Adiantum</taxon>
    </lineage>
</organism>
<dbReference type="OrthoDB" id="192608at2759"/>
<protein>
    <recommendedName>
        <fullName evidence="5">HEAT repeat-containing protein 5B</fullName>
    </recommendedName>
</protein>
<gene>
    <name evidence="3" type="ORF">GOP47_0023320</name>
</gene>
<dbReference type="Proteomes" id="UP000886520">
    <property type="component" value="Chromosome 22"/>
</dbReference>
<evidence type="ECO:0000313" key="4">
    <source>
        <dbReference type="Proteomes" id="UP000886520"/>
    </source>
</evidence>
<feature type="compositionally biased region" description="Acidic residues" evidence="2">
    <location>
        <begin position="2074"/>
        <end position="2085"/>
    </location>
</feature>
<reference evidence="3" key="1">
    <citation type="submission" date="2021-01" db="EMBL/GenBank/DDBJ databases">
        <title>Adiantum capillus-veneris genome.</title>
        <authorList>
            <person name="Fang Y."/>
            <person name="Liao Q."/>
        </authorList>
    </citation>
    <scope>NUCLEOTIDE SEQUENCE</scope>
    <source>
        <strain evidence="3">H3</strain>
        <tissue evidence="3">Leaf</tissue>
    </source>
</reference>
<dbReference type="GO" id="GO:0005975">
    <property type="term" value="P:carbohydrate metabolic process"/>
    <property type="evidence" value="ECO:0007669"/>
    <property type="project" value="InterPro"/>
</dbReference>
<comment type="caution">
    <text evidence="3">The sequence shown here is derived from an EMBL/GenBank/DDBJ whole genome shotgun (WGS) entry which is preliminary data.</text>
</comment>
<accession>A0A9D4U762</accession>